<keyword evidence="3" id="KW-1185">Reference proteome</keyword>
<accession>A0A4Q7NI40</accession>
<dbReference type="AlphaFoldDB" id="A0A4Q7NI40"/>
<evidence type="ECO:0000313" key="2">
    <source>
        <dbReference type="EMBL" id="RZS84546.1"/>
    </source>
</evidence>
<dbReference type="Gene3D" id="3.30.1330.40">
    <property type="entry name" value="RutC-like"/>
    <property type="match status" value="1"/>
</dbReference>
<dbReference type="PANTHER" id="PTHR11803:SF58">
    <property type="entry name" value="PROTEIN HMF1-RELATED"/>
    <property type="match status" value="1"/>
</dbReference>
<dbReference type="PANTHER" id="PTHR11803">
    <property type="entry name" value="2-IMINOBUTANOATE/2-IMINOPROPANOATE DEAMINASE RIDA"/>
    <property type="match status" value="1"/>
</dbReference>
<name>A0A4Q7NI40_9BURK</name>
<gene>
    <name evidence="2" type="ORF">EV675_0563</name>
</gene>
<dbReference type="Proteomes" id="UP000292445">
    <property type="component" value="Unassembled WGS sequence"/>
</dbReference>
<dbReference type="OrthoDB" id="9803101at2"/>
<comment type="similarity">
    <text evidence="1">Belongs to the RutC family.</text>
</comment>
<dbReference type="Pfam" id="PF01042">
    <property type="entry name" value="Ribonuc_L-PSP"/>
    <property type="match status" value="1"/>
</dbReference>
<evidence type="ECO:0000313" key="3">
    <source>
        <dbReference type="Proteomes" id="UP000292445"/>
    </source>
</evidence>
<dbReference type="InterPro" id="IPR006175">
    <property type="entry name" value="YjgF/YER057c/UK114"/>
</dbReference>
<proteinExistence type="inferred from homology"/>
<organism evidence="2 3">
    <name type="scientific">Pigmentiphaga kullae</name>
    <dbReference type="NCBI Taxonomy" id="151784"/>
    <lineage>
        <taxon>Bacteria</taxon>
        <taxon>Pseudomonadati</taxon>
        <taxon>Pseudomonadota</taxon>
        <taxon>Betaproteobacteria</taxon>
        <taxon>Burkholderiales</taxon>
        <taxon>Alcaligenaceae</taxon>
        <taxon>Pigmentiphaga</taxon>
    </lineage>
</organism>
<protein>
    <submittedName>
        <fullName evidence="2">Enamine deaminase RidA (YjgF/YER057c/UK114 family)</fullName>
    </submittedName>
</protein>
<dbReference type="SUPFAM" id="SSF55298">
    <property type="entry name" value="YjgF-like"/>
    <property type="match status" value="1"/>
</dbReference>
<sequence length="140" mass="14830">MHPYVSFINPTRLPAPNGFTHVAVAPVDRLIVVSGQVAYASDGSIVGKGDLAAQTRQVFENLATALEAAGSALTYAVKLNYFVRDLTEEAVATIRRVRAPYLDAGQPPASTLVGVAALAKPDLLLEVECLALLPPQYPSE</sequence>
<dbReference type="EMBL" id="SGXC01000001">
    <property type="protein sequence ID" value="RZS84546.1"/>
    <property type="molecule type" value="Genomic_DNA"/>
</dbReference>
<dbReference type="InterPro" id="IPR035959">
    <property type="entry name" value="RutC-like_sf"/>
</dbReference>
<comment type="caution">
    <text evidence="2">The sequence shown here is derived from an EMBL/GenBank/DDBJ whole genome shotgun (WGS) entry which is preliminary data.</text>
</comment>
<evidence type="ECO:0000256" key="1">
    <source>
        <dbReference type="ARBA" id="ARBA00010552"/>
    </source>
</evidence>
<dbReference type="RefSeq" id="WP_130355900.1">
    <property type="nucleotide sequence ID" value="NZ_SGXC01000001.1"/>
</dbReference>
<dbReference type="GO" id="GO:0019239">
    <property type="term" value="F:deaminase activity"/>
    <property type="evidence" value="ECO:0007669"/>
    <property type="project" value="TreeGrafter"/>
</dbReference>
<dbReference type="CDD" id="cd00448">
    <property type="entry name" value="YjgF_YER057c_UK114_family"/>
    <property type="match status" value="1"/>
</dbReference>
<reference evidence="2 3" key="1">
    <citation type="submission" date="2019-02" db="EMBL/GenBank/DDBJ databases">
        <title>Genomic Encyclopedia of Type Strains, Phase IV (KMG-IV): sequencing the most valuable type-strain genomes for metagenomic binning, comparative biology and taxonomic classification.</title>
        <authorList>
            <person name="Goeker M."/>
        </authorList>
    </citation>
    <scope>NUCLEOTIDE SEQUENCE [LARGE SCALE GENOMIC DNA]</scope>
    <source>
        <strain evidence="2 3">K24</strain>
    </source>
</reference>
<dbReference type="GO" id="GO:0005829">
    <property type="term" value="C:cytosol"/>
    <property type="evidence" value="ECO:0007669"/>
    <property type="project" value="TreeGrafter"/>
</dbReference>